<accession>A0A1B7L9B9</accession>
<keyword evidence="2" id="KW-1185">Reference proteome</keyword>
<evidence type="ECO:0000313" key="1">
    <source>
        <dbReference type="EMBL" id="OAT78923.1"/>
    </source>
</evidence>
<proteinExistence type="predicted"/>
<dbReference type="AlphaFoldDB" id="A0A1B7L9B9"/>
<reference evidence="2" key="1">
    <citation type="submission" date="2016-05" db="EMBL/GenBank/DDBJ databases">
        <authorList>
            <person name="Behera P."/>
            <person name="Vaishampayan P."/>
            <person name="Singh N."/>
            <person name="Raina V."/>
            <person name="Suar M."/>
            <person name="Pattnaik A."/>
            <person name="Rastogi G."/>
        </authorList>
    </citation>
    <scope>NUCLEOTIDE SEQUENCE [LARGE SCALE GENOMIC DNA]</scope>
    <source>
        <strain evidence="2">MP23</strain>
    </source>
</reference>
<dbReference type="Proteomes" id="UP000078225">
    <property type="component" value="Unassembled WGS sequence"/>
</dbReference>
<dbReference type="EMBL" id="LYRP01000001">
    <property type="protein sequence ID" value="OAT78923.1"/>
    <property type="molecule type" value="Genomic_DNA"/>
</dbReference>
<organism evidence="1 2">
    <name type="scientific">Mangrovibacter phragmitis</name>
    <dbReference type="NCBI Taxonomy" id="1691903"/>
    <lineage>
        <taxon>Bacteria</taxon>
        <taxon>Pseudomonadati</taxon>
        <taxon>Pseudomonadota</taxon>
        <taxon>Gammaproteobacteria</taxon>
        <taxon>Enterobacterales</taxon>
        <taxon>Enterobacteriaceae</taxon>
        <taxon>Mangrovibacter</taxon>
    </lineage>
</organism>
<evidence type="ECO:0000313" key="2">
    <source>
        <dbReference type="Proteomes" id="UP000078225"/>
    </source>
</evidence>
<name>A0A1B7L9B9_9ENTR</name>
<protein>
    <submittedName>
        <fullName evidence="1">Uncharacterized protein</fullName>
    </submittedName>
</protein>
<gene>
    <name evidence="1" type="ORF">A9B99_04295</name>
</gene>
<sequence>MGIEKAETQGHNAGILKHYSYEVWLRAGWQYGRILGTLRGLVVHQNGADPGYMTYANTSGVLNG</sequence>
<comment type="caution">
    <text evidence="1">The sequence shown here is derived from an EMBL/GenBank/DDBJ whole genome shotgun (WGS) entry which is preliminary data.</text>
</comment>